<dbReference type="PIRSF" id="PIRSF016302">
    <property type="entry name" value="Man_a_manosd"/>
    <property type="match status" value="1"/>
</dbReference>
<gene>
    <name evidence="13" type="primary">DCW1</name>
    <name evidence="13" type="ORF">CTA1_4586</name>
</gene>
<dbReference type="PANTHER" id="PTHR12145:SF36">
    <property type="entry name" value="MANNAN ENDO-1,6-ALPHA-MANNOSIDASE DCW1"/>
    <property type="match status" value="1"/>
</dbReference>
<evidence type="ECO:0000313" key="13">
    <source>
        <dbReference type="EMBL" id="TKW50975.1"/>
    </source>
</evidence>
<sequence length="490" mass="51622">MFMSPTLALPGALLLLASLPAAVAAELKIDTRDNIIDSARSLAKDAMTFYKGEEPGETPGLLPGPPGGSQDDDGGGYWWYQGASFWATHLDYWHLTGDDAYADTIARGMLHQTGPNHDYMPPNHTANIGNDDQCFWGTAALAAAEYGFPDTADGDASWIDLAKTVWATQASPDRHDETCDGGLRWQIPRTNAGYNVKNTASNACFFNMGARLGRFTGNATYSEWADKTWDWLAGAGLIDGENWAVYDGVRADNCTHLFAAQVSSNAAMLVQGAAFMYNNTNGSDVWRQRTEKLTESLLKTFFPNGTAYEVACEGNKGTCAGVLLWYKGYAHRWLSSATQLAPFLAGSVLPVLRTSAEAAVKQCVAGGGSSGLANRCGFYWAEGTFSDPMATDKTTGAGEAVNVLAAVSNLLISDARAPITEADDRVGGPPLGTGRDGGGSPSNSSGTNTTASETASPPAEPTVPSGAESLGVGTSVALLVGSLMTLTWAF</sequence>
<evidence type="ECO:0000256" key="12">
    <source>
        <dbReference type="SAM" id="SignalP"/>
    </source>
</evidence>
<feature type="compositionally biased region" description="Gly residues" evidence="11">
    <location>
        <begin position="429"/>
        <end position="440"/>
    </location>
</feature>
<evidence type="ECO:0000256" key="7">
    <source>
        <dbReference type="ARBA" id="ARBA00023136"/>
    </source>
</evidence>
<dbReference type="InterPro" id="IPR014480">
    <property type="entry name" value="Mannan-1_6-alpha_mannosidase"/>
</dbReference>
<evidence type="ECO:0000256" key="9">
    <source>
        <dbReference type="ARBA" id="ARBA00023295"/>
    </source>
</evidence>
<comment type="catalytic activity">
    <reaction evidence="1 10">
        <text>Random hydrolysis of (1-&gt;6)-alpha-D-mannosidic linkages in unbranched (1-&gt;6)-mannans.</text>
        <dbReference type="EC" id="3.2.1.101"/>
    </reaction>
</comment>
<evidence type="ECO:0000256" key="2">
    <source>
        <dbReference type="ARBA" id="ARBA00004308"/>
    </source>
</evidence>
<evidence type="ECO:0000256" key="8">
    <source>
        <dbReference type="ARBA" id="ARBA00023180"/>
    </source>
</evidence>
<keyword evidence="7" id="KW-0472">Membrane</keyword>
<dbReference type="PANTHER" id="PTHR12145">
    <property type="entry name" value="MANNAN ENDO-1,6-ALPHA-MANNOSIDASE DCW1"/>
    <property type="match status" value="1"/>
</dbReference>
<organism evidence="13 14">
    <name type="scientific">Colletotrichum tanaceti</name>
    <dbReference type="NCBI Taxonomy" id="1306861"/>
    <lineage>
        <taxon>Eukaryota</taxon>
        <taxon>Fungi</taxon>
        <taxon>Dikarya</taxon>
        <taxon>Ascomycota</taxon>
        <taxon>Pezizomycotina</taxon>
        <taxon>Sordariomycetes</taxon>
        <taxon>Hypocreomycetidae</taxon>
        <taxon>Glomerellales</taxon>
        <taxon>Glomerellaceae</taxon>
        <taxon>Colletotrichum</taxon>
        <taxon>Colletotrichum destructivum species complex</taxon>
    </lineage>
</organism>
<keyword evidence="9 10" id="KW-0326">Glycosidase</keyword>
<protein>
    <recommendedName>
        <fullName evidence="4 10">Mannan endo-1,6-alpha-mannosidase</fullName>
        <ecNumber evidence="4 10">3.2.1.101</ecNumber>
    </recommendedName>
</protein>
<dbReference type="Proteomes" id="UP000310108">
    <property type="component" value="Unassembled WGS sequence"/>
</dbReference>
<dbReference type="GO" id="GO:0009272">
    <property type="term" value="P:fungal-type cell wall biogenesis"/>
    <property type="evidence" value="ECO:0007669"/>
    <property type="project" value="TreeGrafter"/>
</dbReference>
<keyword evidence="5 12" id="KW-0732">Signal</keyword>
<evidence type="ECO:0000256" key="11">
    <source>
        <dbReference type="SAM" id="MobiDB-lite"/>
    </source>
</evidence>
<comment type="similarity">
    <text evidence="3 10">Belongs to the glycosyl hydrolase 76 family.</text>
</comment>
<dbReference type="InterPro" id="IPR005198">
    <property type="entry name" value="Glyco_hydro_76"/>
</dbReference>
<keyword evidence="14" id="KW-1185">Reference proteome</keyword>
<feature type="compositionally biased region" description="Low complexity" evidence="11">
    <location>
        <begin position="441"/>
        <end position="456"/>
    </location>
</feature>
<dbReference type="Pfam" id="PF03663">
    <property type="entry name" value="Glyco_hydro_76"/>
    <property type="match status" value="1"/>
</dbReference>
<feature type="region of interest" description="Disordered" evidence="11">
    <location>
        <begin position="53"/>
        <end position="73"/>
    </location>
</feature>
<comment type="subcellular location">
    <subcellularLocation>
        <location evidence="2">Endomembrane system</location>
    </subcellularLocation>
</comment>
<comment type="caution">
    <text evidence="13">The sequence shown here is derived from an EMBL/GenBank/DDBJ whole genome shotgun (WGS) entry which is preliminary data.</text>
</comment>
<evidence type="ECO:0000256" key="4">
    <source>
        <dbReference type="ARBA" id="ARBA00012350"/>
    </source>
</evidence>
<evidence type="ECO:0000256" key="5">
    <source>
        <dbReference type="ARBA" id="ARBA00022729"/>
    </source>
</evidence>
<dbReference type="Gene3D" id="1.50.10.20">
    <property type="match status" value="1"/>
</dbReference>
<feature type="signal peptide" evidence="12">
    <location>
        <begin position="1"/>
        <end position="24"/>
    </location>
</feature>
<dbReference type="EC" id="3.2.1.101" evidence="4 10"/>
<dbReference type="SUPFAM" id="SSF48208">
    <property type="entry name" value="Six-hairpin glycosidases"/>
    <property type="match status" value="1"/>
</dbReference>
<proteinExistence type="inferred from homology"/>
<name>A0A4U6X6P8_9PEZI</name>
<reference evidence="13 14" key="1">
    <citation type="journal article" date="2019" name="PLoS ONE">
        <title>Comparative genome analysis indicates high evolutionary potential of pathogenicity genes in Colletotrichum tanaceti.</title>
        <authorList>
            <person name="Lelwala R.V."/>
            <person name="Korhonen P.K."/>
            <person name="Young N.D."/>
            <person name="Scott J.B."/>
            <person name="Ades P.A."/>
            <person name="Gasser R.B."/>
            <person name="Taylor P.W.J."/>
        </authorList>
    </citation>
    <scope>NUCLEOTIDE SEQUENCE [LARGE SCALE GENOMIC DNA]</scope>
    <source>
        <strain evidence="13">BRIP57314</strain>
    </source>
</reference>
<evidence type="ECO:0000256" key="3">
    <source>
        <dbReference type="ARBA" id="ARBA00009699"/>
    </source>
</evidence>
<feature type="region of interest" description="Disordered" evidence="11">
    <location>
        <begin position="421"/>
        <end position="468"/>
    </location>
</feature>
<dbReference type="STRING" id="1306861.A0A4U6X6P8"/>
<dbReference type="GO" id="GO:0012505">
    <property type="term" value="C:endomembrane system"/>
    <property type="evidence" value="ECO:0007669"/>
    <property type="project" value="UniProtKB-SubCell"/>
</dbReference>
<evidence type="ECO:0000256" key="10">
    <source>
        <dbReference type="PIRNR" id="PIRNR016302"/>
    </source>
</evidence>
<evidence type="ECO:0000313" key="14">
    <source>
        <dbReference type="Proteomes" id="UP000310108"/>
    </source>
</evidence>
<dbReference type="GO" id="GO:0016052">
    <property type="term" value="P:carbohydrate catabolic process"/>
    <property type="evidence" value="ECO:0007669"/>
    <property type="project" value="InterPro"/>
</dbReference>
<dbReference type="InterPro" id="IPR008928">
    <property type="entry name" value="6-hairpin_glycosidase_sf"/>
</dbReference>
<evidence type="ECO:0000256" key="6">
    <source>
        <dbReference type="ARBA" id="ARBA00022801"/>
    </source>
</evidence>
<keyword evidence="8" id="KW-0325">Glycoprotein</keyword>
<dbReference type="EMBL" id="PJEX01000345">
    <property type="protein sequence ID" value="TKW50975.1"/>
    <property type="molecule type" value="Genomic_DNA"/>
</dbReference>
<evidence type="ECO:0000256" key="1">
    <source>
        <dbReference type="ARBA" id="ARBA00001452"/>
    </source>
</evidence>
<keyword evidence="6 10" id="KW-0378">Hydrolase</keyword>
<dbReference type="GO" id="GO:0008496">
    <property type="term" value="F:mannan endo-1,6-alpha-mannosidase activity"/>
    <property type="evidence" value="ECO:0007669"/>
    <property type="project" value="UniProtKB-UniRule"/>
</dbReference>
<dbReference type="AlphaFoldDB" id="A0A4U6X6P8"/>
<feature type="chain" id="PRO_5020242444" description="Mannan endo-1,6-alpha-mannosidase" evidence="12">
    <location>
        <begin position="25"/>
        <end position="490"/>
    </location>
</feature>
<dbReference type="FunFam" id="1.50.10.20:FF:000006">
    <property type="entry name" value="Mannan endo-1,6-alpha-mannosidase"/>
    <property type="match status" value="1"/>
</dbReference>
<accession>A0A4U6X6P8</accession>